<dbReference type="AlphaFoldDB" id="A0A4C1TI27"/>
<feature type="domain" description="Reverse transcriptase/retrotransposon-derived protein RNase H-like" evidence="2">
    <location>
        <begin position="77"/>
        <end position="137"/>
    </location>
</feature>
<keyword evidence="4" id="KW-1185">Reference proteome</keyword>
<reference evidence="3 4" key="1">
    <citation type="journal article" date="2019" name="Commun. Biol.">
        <title>The bagworm genome reveals a unique fibroin gene that provides high tensile strength.</title>
        <authorList>
            <person name="Kono N."/>
            <person name="Nakamura H."/>
            <person name="Ohtoshi R."/>
            <person name="Tomita M."/>
            <person name="Numata K."/>
            <person name="Arakawa K."/>
        </authorList>
    </citation>
    <scope>NUCLEOTIDE SEQUENCE [LARGE SCALE GENOMIC DNA]</scope>
</reference>
<dbReference type="OrthoDB" id="1909920at2759"/>
<name>A0A4C1TI27_EUMVA</name>
<dbReference type="STRING" id="151549.A0A4C1TI27"/>
<protein>
    <submittedName>
        <fullName evidence="3">Retrovirus-related Pol polyprotein from transposon 297</fullName>
    </submittedName>
</protein>
<dbReference type="EMBL" id="BGZK01005192">
    <property type="protein sequence ID" value="GBP12951.1"/>
    <property type="molecule type" value="Genomic_DNA"/>
</dbReference>
<evidence type="ECO:0000259" key="2">
    <source>
        <dbReference type="Pfam" id="PF17919"/>
    </source>
</evidence>
<comment type="caution">
    <text evidence="3">The sequence shown here is derived from an EMBL/GenBank/DDBJ whole genome shotgun (WGS) entry which is preliminary data.</text>
</comment>
<dbReference type="PANTHER" id="PTHR34072">
    <property type="entry name" value="ENZYMATIC POLYPROTEIN-RELATED"/>
    <property type="match status" value="1"/>
</dbReference>
<gene>
    <name evidence="3" type="primary">pol</name>
    <name evidence="3" type="ORF">EVAR_99831_1</name>
</gene>
<dbReference type="GO" id="GO:0071897">
    <property type="term" value="P:DNA biosynthetic process"/>
    <property type="evidence" value="ECO:0007669"/>
    <property type="project" value="UniProtKB-ARBA"/>
</dbReference>
<dbReference type="SUPFAM" id="SSF56672">
    <property type="entry name" value="DNA/RNA polymerases"/>
    <property type="match status" value="1"/>
</dbReference>
<dbReference type="Pfam" id="PF17919">
    <property type="entry name" value="RT_RNaseH_2"/>
    <property type="match status" value="1"/>
</dbReference>
<dbReference type="InterPro" id="IPR041577">
    <property type="entry name" value="RT_RNaseH_2"/>
</dbReference>
<sequence>MNPETYKAHFNEYNPIQPEKFEVKTAHALSQHKGSIITPAWNRIFKKQIEQPHKFYLFHFSDKYNVLFGLDILQQADEVKKAFQRSKNLITKASVLTYPDYNSTFTLTTDASDKALSAVLSQNQHPIAYASRTLKDECESDEEEYTDSAELLTVLQDLNTDSLNVTPTTSYDNEPLSTFTTPQETSTVEENIVYEESSPELNFETDASDDDEPEWLKARG</sequence>
<feature type="region of interest" description="Disordered" evidence="1">
    <location>
        <begin position="196"/>
        <end position="220"/>
    </location>
</feature>
<evidence type="ECO:0000313" key="4">
    <source>
        <dbReference type="Proteomes" id="UP000299102"/>
    </source>
</evidence>
<organism evidence="3 4">
    <name type="scientific">Eumeta variegata</name>
    <name type="common">Bagworm moth</name>
    <name type="synonym">Eumeta japonica</name>
    <dbReference type="NCBI Taxonomy" id="151549"/>
    <lineage>
        <taxon>Eukaryota</taxon>
        <taxon>Metazoa</taxon>
        <taxon>Ecdysozoa</taxon>
        <taxon>Arthropoda</taxon>
        <taxon>Hexapoda</taxon>
        <taxon>Insecta</taxon>
        <taxon>Pterygota</taxon>
        <taxon>Neoptera</taxon>
        <taxon>Endopterygota</taxon>
        <taxon>Lepidoptera</taxon>
        <taxon>Glossata</taxon>
        <taxon>Ditrysia</taxon>
        <taxon>Tineoidea</taxon>
        <taxon>Psychidae</taxon>
        <taxon>Oiketicinae</taxon>
        <taxon>Eumeta</taxon>
    </lineage>
</organism>
<evidence type="ECO:0000256" key="1">
    <source>
        <dbReference type="SAM" id="MobiDB-lite"/>
    </source>
</evidence>
<accession>A0A4C1TI27</accession>
<dbReference type="Proteomes" id="UP000299102">
    <property type="component" value="Unassembled WGS sequence"/>
</dbReference>
<dbReference type="InterPro" id="IPR043502">
    <property type="entry name" value="DNA/RNA_pol_sf"/>
</dbReference>
<proteinExistence type="predicted"/>
<evidence type="ECO:0000313" key="3">
    <source>
        <dbReference type="EMBL" id="GBP12951.1"/>
    </source>
</evidence>